<dbReference type="AlphaFoldDB" id="A0A811SDF2"/>
<evidence type="ECO:0000313" key="2">
    <source>
        <dbReference type="EMBL" id="CAD6339651.1"/>
    </source>
</evidence>
<reference evidence="2" key="1">
    <citation type="submission" date="2020-10" db="EMBL/GenBank/DDBJ databases">
        <authorList>
            <person name="Han B."/>
            <person name="Lu T."/>
            <person name="Zhao Q."/>
            <person name="Huang X."/>
            <person name="Zhao Y."/>
        </authorList>
    </citation>
    <scope>NUCLEOTIDE SEQUENCE</scope>
</reference>
<dbReference type="PANTHER" id="PTHR35547">
    <property type="entry name" value="OS06G0249350 PROTEIN-RELATED"/>
    <property type="match status" value="1"/>
</dbReference>
<protein>
    <submittedName>
        <fullName evidence="2">Uncharacterized protein</fullName>
    </submittedName>
</protein>
<keyword evidence="1" id="KW-0472">Membrane</keyword>
<keyword evidence="1" id="KW-1133">Transmembrane helix</keyword>
<dbReference type="OrthoDB" id="667755at2759"/>
<gene>
    <name evidence="2" type="ORF">NCGR_LOCUS63749</name>
</gene>
<comment type="caution">
    <text evidence="2">The sequence shown here is derived from an EMBL/GenBank/DDBJ whole genome shotgun (WGS) entry which is preliminary data.</text>
</comment>
<dbReference type="Proteomes" id="UP000604825">
    <property type="component" value="Unassembled WGS sequence"/>
</dbReference>
<evidence type="ECO:0000256" key="1">
    <source>
        <dbReference type="SAM" id="Phobius"/>
    </source>
</evidence>
<organism evidence="2 3">
    <name type="scientific">Miscanthus lutarioriparius</name>
    <dbReference type="NCBI Taxonomy" id="422564"/>
    <lineage>
        <taxon>Eukaryota</taxon>
        <taxon>Viridiplantae</taxon>
        <taxon>Streptophyta</taxon>
        <taxon>Embryophyta</taxon>
        <taxon>Tracheophyta</taxon>
        <taxon>Spermatophyta</taxon>
        <taxon>Magnoliopsida</taxon>
        <taxon>Liliopsida</taxon>
        <taxon>Poales</taxon>
        <taxon>Poaceae</taxon>
        <taxon>PACMAD clade</taxon>
        <taxon>Panicoideae</taxon>
        <taxon>Andropogonodae</taxon>
        <taxon>Andropogoneae</taxon>
        <taxon>Saccharinae</taxon>
        <taxon>Miscanthus</taxon>
    </lineage>
</organism>
<keyword evidence="1" id="KW-0812">Transmembrane</keyword>
<evidence type="ECO:0000313" key="3">
    <source>
        <dbReference type="Proteomes" id="UP000604825"/>
    </source>
</evidence>
<dbReference type="EMBL" id="CAJGYO010000019">
    <property type="protein sequence ID" value="CAD6339651.1"/>
    <property type="molecule type" value="Genomic_DNA"/>
</dbReference>
<sequence>MAISRKIIGAAPVIILVVIMAFLAVSGAASRRLGGDDVWTPARDSAVSGDDDGVAVQFLRQIYLQKLGAGPSCGTNSSNGGCPRRP</sequence>
<feature type="transmembrane region" description="Helical" evidence="1">
    <location>
        <begin position="7"/>
        <end position="29"/>
    </location>
</feature>
<proteinExistence type="predicted"/>
<keyword evidence="3" id="KW-1185">Reference proteome</keyword>
<dbReference type="PANTHER" id="PTHR35547:SF5">
    <property type="entry name" value="OS06G0249100 PROTEIN"/>
    <property type="match status" value="1"/>
</dbReference>
<accession>A0A811SDF2</accession>
<name>A0A811SDF2_9POAL</name>